<comment type="function">
    <text evidence="8">Probably functions as a manganese efflux pump.</text>
</comment>
<keyword evidence="6 8" id="KW-0472">Membrane</keyword>
<name>A0A6N7WXG3_9FIRM</name>
<evidence type="ECO:0000256" key="8">
    <source>
        <dbReference type="HAMAP-Rule" id="MF_01521"/>
    </source>
</evidence>
<dbReference type="GO" id="GO:0005886">
    <property type="term" value="C:plasma membrane"/>
    <property type="evidence" value="ECO:0007669"/>
    <property type="project" value="UniProtKB-SubCell"/>
</dbReference>
<feature type="transmembrane region" description="Helical" evidence="8">
    <location>
        <begin position="111"/>
        <end position="130"/>
    </location>
</feature>
<comment type="subcellular location">
    <subcellularLocation>
        <location evidence="8">Cell membrane</location>
        <topology evidence="8">Multi-pass membrane protein</topology>
    </subcellularLocation>
</comment>
<evidence type="ECO:0000256" key="2">
    <source>
        <dbReference type="ARBA" id="ARBA00022475"/>
    </source>
</evidence>
<evidence type="ECO:0000256" key="7">
    <source>
        <dbReference type="ARBA" id="ARBA00023211"/>
    </source>
</evidence>
<feature type="transmembrane region" description="Helical" evidence="8">
    <location>
        <begin position="169"/>
        <end position="186"/>
    </location>
</feature>
<keyword evidence="4 8" id="KW-1133">Transmembrane helix</keyword>
<keyword evidence="7 8" id="KW-0464">Manganese</keyword>
<feature type="transmembrane region" description="Helical" evidence="8">
    <location>
        <begin position="136"/>
        <end position="157"/>
    </location>
</feature>
<dbReference type="PANTHER" id="PTHR35529:SF1">
    <property type="entry name" value="MANGANESE EFFLUX PUMP MNTP-RELATED"/>
    <property type="match status" value="1"/>
</dbReference>
<evidence type="ECO:0000313" key="9">
    <source>
        <dbReference type="EMBL" id="MST61478.1"/>
    </source>
</evidence>
<evidence type="ECO:0000256" key="6">
    <source>
        <dbReference type="ARBA" id="ARBA00023136"/>
    </source>
</evidence>
<comment type="caution">
    <text evidence="9">The sequence shown here is derived from an EMBL/GenBank/DDBJ whole genome shotgun (WGS) entry which is preliminary data.</text>
</comment>
<gene>
    <name evidence="8" type="primary">mntP</name>
    <name evidence="9" type="ORF">FYJ71_00580</name>
</gene>
<evidence type="ECO:0000256" key="5">
    <source>
        <dbReference type="ARBA" id="ARBA00023065"/>
    </source>
</evidence>
<dbReference type="InterPro" id="IPR022929">
    <property type="entry name" value="Put_MntP"/>
</dbReference>
<dbReference type="RefSeq" id="WP_154536914.1">
    <property type="nucleotide sequence ID" value="NZ_VUNE01000001.1"/>
</dbReference>
<comment type="similarity">
    <text evidence="8">Belongs to the MntP (TC 9.B.29) family.</text>
</comment>
<dbReference type="Pfam" id="PF02659">
    <property type="entry name" value="Mntp"/>
    <property type="match status" value="1"/>
</dbReference>
<dbReference type="HAMAP" id="MF_01521">
    <property type="entry name" value="MntP_pump"/>
    <property type="match status" value="1"/>
</dbReference>
<dbReference type="EMBL" id="VUNE01000001">
    <property type="protein sequence ID" value="MST61478.1"/>
    <property type="molecule type" value="Genomic_DNA"/>
</dbReference>
<keyword evidence="3 8" id="KW-0812">Transmembrane</keyword>
<keyword evidence="10" id="KW-1185">Reference proteome</keyword>
<keyword evidence="1 8" id="KW-0813">Transport</keyword>
<protein>
    <recommendedName>
        <fullName evidence="8">Putative manganese efflux pump MntP</fullName>
    </recommendedName>
</protein>
<feature type="transmembrane region" description="Helical" evidence="8">
    <location>
        <begin position="64"/>
        <end position="85"/>
    </location>
</feature>
<dbReference type="PANTHER" id="PTHR35529">
    <property type="entry name" value="MANGANESE EFFLUX PUMP MNTP-RELATED"/>
    <property type="match status" value="1"/>
</dbReference>
<evidence type="ECO:0000313" key="10">
    <source>
        <dbReference type="Proteomes" id="UP000440713"/>
    </source>
</evidence>
<sequence length="190" mass="20649">MSFFNLISIGVGLSMDAFAVSVCKGLCQKKMNWKNSIIIGLFFGFFQAAMPIIGYFIGSHFYSLVSGISNWIAFILLTIIGVQMLRESKESVQEEVCCDISGIMEIDIRDMIMLSVATSIDALAVGFSFALLNINIIKAASVIGILTFLISSAGVYIGHKFGSRYKNTSEKLGGIILIIIGIKILLEGLL</sequence>
<organism evidence="9 10">
    <name type="scientific">Peptostreptococcus porci</name>
    <dbReference type="NCBI Taxonomy" id="2652282"/>
    <lineage>
        <taxon>Bacteria</taxon>
        <taxon>Bacillati</taxon>
        <taxon>Bacillota</taxon>
        <taxon>Clostridia</taxon>
        <taxon>Peptostreptococcales</taxon>
        <taxon>Peptostreptococcaceae</taxon>
        <taxon>Peptostreptococcus</taxon>
    </lineage>
</organism>
<keyword evidence="5 8" id="KW-0406">Ion transport</keyword>
<dbReference type="Proteomes" id="UP000440713">
    <property type="component" value="Unassembled WGS sequence"/>
</dbReference>
<evidence type="ECO:0000256" key="4">
    <source>
        <dbReference type="ARBA" id="ARBA00022989"/>
    </source>
</evidence>
<dbReference type="AlphaFoldDB" id="A0A6N7WXG3"/>
<feature type="transmembrane region" description="Helical" evidence="8">
    <location>
        <begin position="6"/>
        <end position="26"/>
    </location>
</feature>
<evidence type="ECO:0000256" key="1">
    <source>
        <dbReference type="ARBA" id="ARBA00022448"/>
    </source>
</evidence>
<reference evidence="9 10" key="1">
    <citation type="submission" date="2019-08" db="EMBL/GenBank/DDBJ databases">
        <title>In-depth cultivation of the pig gut microbiome towards novel bacterial diversity and tailored functional studies.</title>
        <authorList>
            <person name="Wylensek D."/>
            <person name="Hitch T.C.A."/>
            <person name="Clavel T."/>
        </authorList>
    </citation>
    <scope>NUCLEOTIDE SEQUENCE [LARGE SCALE GENOMIC DNA]</scope>
    <source>
        <strain evidence="9 10">WCA-SAB-591-4A-A</strain>
    </source>
</reference>
<dbReference type="GO" id="GO:0005384">
    <property type="term" value="F:manganese ion transmembrane transporter activity"/>
    <property type="evidence" value="ECO:0007669"/>
    <property type="project" value="UniProtKB-UniRule"/>
</dbReference>
<accession>A0A6N7WXG3</accession>
<evidence type="ECO:0000256" key="3">
    <source>
        <dbReference type="ARBA" id="ARBA00022692"/>
    </source>
</evidence>
<proteinExistence type="inferred from homology"/>
<feature type="transmembrane region" description="Helical" evidence="8">
    <location>
        <begin position="38"/>
        <end position="58"/>
    </location>
</feature>
<keyword evidence="2 8" id="KW-1003">Cell membrane</keyword>
<dbReference type="InterPro" id="IPR003810">
    <property type="entry name" value="Mntp/YtaF"/>
</dbReference>